<keyword evidence="3" id="KW-1185">Reference proteome</keyword>
<dbReference type="AlphaFoldDB" id="A0AAE0RYI9"/>
<reference evidence="2" key="1">
    <citation type="journal article" date="2021" name="Genome Biol. Evol.">
        <title>A High-Quality Reference Genome for a Parasitic Bivalve with Doubly Uniparental Inheritance (Bivalvia: Unionida).</title>
        <authorList>
            <person name="Smith C.H."/>
        </authorList>
    </citation>
    <scope>NUCLEOTIDE SEQUENCE</scope>
    <source>
        <strain evidence="2">CHS0354</strain>
    </source>
</reference>
<feature type="compositionally biased region" description="Polar residues" evidence="1">
    <location>
        <begin position="45"/>
        <end position="56"/>
    </location>
</feature>
<proteinExistence type="predicted"/>
<evidence type="ECO:0000256" key="1">
    <source>
        <dbReference type="SAM" id="MobiDB-lite"/>
    </source>
</evidence>
<feature type="region of interest" description="Disordered" evidence="1">
    <location>
        <begin position="45"/>
        <end position="229"/>
    </location>
</feature>
<dbReference type="EMBL" id="JAEAOA010000476">
    <property type="protein sequence ID" value="KAK3581949.1"/>
    <property type="molecule type" value="Genomic_DNA"/>
</dbReference>
<feature type="compositionally biased region" description="Basic and acidic residues" evidence="1">
    <location>
        <begin position="185"/>
        <end position="200"/>
    </location>
</feature>
<accession>A0AAE0RYI9</accession>
<evidence type="ECO:0000313" key="3">
    <source>
        <dbReference type="Proteomes" id="UP001195483"/>
    </source>
</evidence>
<organism evidence="2 3">
    <name type="scientific">Potamilus streckersoni</name>
    <dbReference type="NCBI Taxonomy" id="2493646"/>
    <lineage>
        <taxon>Eukaryota</taxon>
        <taxon>Metazoa</taxon>
        <taxon>Spiralia</taxon>
        <taxon>Lophotrochozoa</taxon>
        <taxon>Mollusca</taxon>
        <taxon>Bivalvia</taxon>
        <taxon>Autobranchia</taxon>
        <taxon>Heteroconchia</taxon>
        <taxon>Palaeoheterodonta</taxon>
        <taxon>Unionida</taxon>
        <taxon>Unionoidea</taxon>
        <taxon>Unionidae</taxon>
        <taxon>Ambleminae</taxon>
        <taxon>Lampsilini</taxon>
        <taxon>Potamilus</taxon>
    </lineage>
</organism>
<reference evidence="2" key="2">
    <citation type="journal article" date="2021" name="Genome Biol. Evol.">
        <title>Developing a high-quality reference genome for a parasitic bivalve with doubly uniparental inheritance (Bivalvia: Unionida).</title>
        <authorList>
            <person name="Smith C.H."/>
        </authorList>
    </citation>
    <scope>NUCLEOTIDE SEQUENCE</scope>
    <source>
        <strain evidence="2">CHS0354</strain>
        <tissue evidence="2">Mantle</tissue>
    </source>
</reference>
<protein>
    <submittedName>
        <fullName evidence="2">Uncharacterized protein</fullName>
    </submittedName>
</protein>
<feature type="compositionally biased region" description="Polar residues" evidence="1">
    <location>
        <begin position="207"/>
        <end position="229"/>
    </location>
</feature>
<comment type="caution">
    <text evidence="2">The sequence shown here is derived from an EMBL/GenBank/DDBJ whole genome shotgun (WGS) entry which is preliminary data.</text>
</comment>
<name>A0AAE0RYI9_9BIVA</name>
<sequence length="229" mass="26617">MANQLKAIFTKHRFIRRAQQKDIQAKKLLNEIYGNVDFVNNITTTTQQTSDPNSRCNVRHELNISNQKRKYNKNKLQDKHQDNKNHNTGNVTPTPHQNESKRPKLNELNIDTMNQTQETENTGPNTNNTEQSLEHTNQRQNQQEHTKNQKETQNQTINTETNQPVVTQTTTRTTNDNTPTSNSLKQKDSNQEIHKTQIRERNRKTGTHQLKPSHTTNPPHNQNINYTPS</sequence>
<feature type="compositionally biased region" description="Basic and acidic residues" evidence="1">
    <location>
        <begin position="75"/>
        <end position="85"/>
    </location>
</feature>
<feature type="compositionally biased region" description="Low complexity" evidence="1">
    <location>
        <begin position="151"/>
        <end position="183"/>
    </location>
</feature>
<gene>
    <name evidence="2" type="ORF">CHS0354_007077</name>
</gene>
<feature type="compositionally biased region" description="Low complexity" evidence="1">
    <location>
        <begin position="114"/>
        <end position="131"/>
    </location>
</feature>
<feature type="compositionally biased region" description="Polar residues" evidence="1">
    <location>
        <begin position="86"/>
        <end position="97"/>
    </location>
</feature>
<evidence type="ECO:0000313" key="2">
    <source>
        <dbReference type="EMBL" id="KAK3581949.1"/>
    </source>
</evidence>
<reference evidence="2" key="3">
    <citation type="submission" date="2023-05" db="EMBL/GenBank/DDBJ databases">
        <authorList>
            <person name="Smith C.H."/>
        </authorList>
    </citation>
    <scope>NUCLEOTIDE SEQUENCE</scope>
    <source>
        <strain evidence="2">CHS0354</strain>
        <tissue evidence="2">Mantle</tissue>
    </source>
</reference>
<feature type="compositionally biased region" description="Basic and acidic residues" evidence="1">
    <location>
        <begin position="132"/>
        <end position="150"/>
    </location>
</feature>
<dbReference type="Proteomes" id="UP001195483">
    <property type="component" value="Unassembled WGS sequence"/>
</dbReference>